<dbReference type="GO" id="GO:0005886">
    <property type="term" value="C:plasma membrane"/>
    <property type="evidence" value="ECO:0007669"/>
    <property type="project" value="UniProtKB-SubCell"/>
</dbReference>
<evidence type="ECO:0000256" key="4">
    <source>
        <dbReference type="ARBA" id="ARBA00022475"/>
    </source>
</evidence>
<evidence type="ECO:0000256" key="7">
    <source>
        <dbReference type="ARBA" id="ARBA00023136"/>
    </source>
</evidence>
<sequence>MPSVLSTKAGHRLVSLATFVLVVAVLHWGREVILPLALAGLIVFLLTPLVVRFHRFGMPKALAIISAVLIAFSVLATVGGFVVWQLADLVAELPKYERNIHEKVVTLREVRGPRAWQRTMEMVQEYSSELQGVDAGRSRSTASSDGPQPVPVEVHTRKPSSFNVLRSLASPLIGVLATAGIVVVFVVAMLFQREDLRDRFIQVVSAGRINLTTQALDDAARRVSRYLFLQLLVNATYGIPIGIGLYFIGIPNAMLWGLLATLLRFIPFLGPWIAALFPVVLAVAVDAGFSKLIATLLLFLVMELLSNNVIEIMVYRSGTGISNLALLVAAVFWTWLWGPVGLFLSTPLTACILVLGKHVPSLRLLSTLLGSEPVLKPAAQFYQRMLSMDSDEMDDRAADYIAQHSLLEFFRDVLAPALLLAEEDRHRGALAEVRQRFILRSVRELIADLEHRRIGNGDAAADSVKWPVSARILIVPAGDDADELVALMFAVLLRHRGFEAEVTAVSHSRDELSRQLEEFRPELVLVSALPPHAASQAARTCRFLASLLDSTPIVAGVWLKSAAHELLRERMEGHELAAIVSRLDEALEEIRRQVERQRTASPFTAPAHERSSDVAPLSLLEIEPAAWVDVVTRDLAGVFEVPLSLVAIIDLKASFWPEEVTADIAKVPEGDIYSPLSPRFQLEPGEDLLVVEDLASSAAFNTRNFTSERGIKFYVGVVLRTSRGESVGAICIVDTKKRSITEVERLTLVSRARELADAADRLKARDHVTDPESS</sequence>
<feature type="transmembrane region" description="Helical" evidence="8">
    <location>
        <begin position="9"/>
        <end position="26"/>
    </location>
</feature>
<keyword evidence="7 8" id="KW-0472">Membrane</keyword>
<dbReference type="PANTHER" id="PTHR21716">
    <property type="entry name" value="TRANSMEMBRANE PROTEIN"/>
    <property type="match status" value="1"/>
</dbReference>
<keyword evidence="11" id="KW-1185">Reference proteome</keyword>
<evidence type="ECO:0000256" key="1">
    <source>
        <dbReference type="ARBA" id="ARBA00004651"/>
    </source>
</evidence>
<keyword evidence="3" id="KW-0813">Transport</keyword>
<comment type="subcellular location">
    <subcellularLocation>
        <location evidence="1">Cell membrane</location>
        <topology evidence="1">Multi-pass membrane protein</topology>
    </subcellularLocation>
</comment>
<dbReference type="PANTHER" id="PTHR21716:SF53">
    <property type="entry name" value="PERMEASE PERM-RELATED"/>
    <property type="match status" value="1"/>
</dbReference>
<dbReference type="KEGG" id="slom:PXH66_19785"/>
<accession>A0AAE9ZWX0</accession>
<dbReference type="AlphaFoldDB" id="A0AAE9ZWX0"/>
<feature type="transmembrane region" description="Helical" evidence="8">
    <location>
        <begin position="226"/>
        <end position="248"/>
    </location>
</feature>
<dbReference type="Gene3D" id="3.40.50.280">
    <property type="entry name" value="Cobalamin-binding domain"/>
    <property type="match status" value="1"/>
</dbReference>
<dbReference type="GO" id="GO:0031419">
    <property type="term" value="F:cobalamin binding"/>
    <property type="evidence" value="ECO:0007669"/>
    <property type="project" value="InterPro"/>
</dbReference>
<feature type="domain" description="B12-binding" evidence="9">
    <location>
        <begin position="469"/>
        <end position="601"/>
    </location>
</feature>
<dbReference type="EMBL" id="CP119075">
    <property type="protein sequence ID" value="WED64589.1"/>
    <property type="molecule type" value="Genomic_DNA"/>
</dbReference>
<evidence type="ECO:0000313" key="11">
    <source>
        <dbReference type="Proteomes" id="UP001218638"/>
    </source>
</evidence>
<feature type="transmembrane region" description="Helical" evidence="8">
    <location>
        <begin position="63"/>
        <end position="87"/>
    </location>
</feature>
<dbReference type="SUPFAM" id="SSF52242">
    <property type="entry name" value="Cobalamin (vitamin B12)-binding domain"/>
    <property type="match status" value="1"/>
</dbReference>
<evidence type="ECO:0000256" key="3">
    <source>
        <dbReference type="ARBA" id="ARBA00022448"/>
    </source>
</evidence>
<feature type="transmembrane region" description="Helical" evidence="8">
    <location>
        <begin position="335"/>
        <end position="356"/>
    </location>
</feature>
<keyword evidence="6 8" id="KW-1133">Transmembrane helix</keyword>
<keyword evidence="4" id="KW-1003">Cell membrane</keyword>
<evidence type="ECO:0000256" key="5">
    <source>
        <dbReference type="ARBA" id="ARBA00022692"/>
    </source>
</evidence>
<dbReference type="InterPro" id="IPR002549">
    <property type="entry name" value="AI-2E-like"/>
</dbReference>
<keyword evidence="5 8" id="KW-0812">Transmembrane</keyword>
<dbReference type="InterPro" id="IPR006158">
    <property type="entry name" value="Cobalamin-bd"/>
</dbReference>
<reference evidence="10" key="1">
    <citation type="submission" date="2023-03" db="EMBL/GenBank/DDBJ databases">
        <title>Lomoglobus Profundus gen. nov., sp. nov., a novel member of the phylum Verrucomicrobia, isolated from deep-marine sediment of South China Sea.</title>
        <authorList>
            <person name="Ahmad T."/>
            <person name="Ishaq S.E."/>
            <person name="Wang F."/>
        </authorList>
    </citation>
    <scope>NUCLEOTIDE SEQUENCE</scope>
    <source>
        <strain evidence="10">LMO-M01</strain>
    </source>
</reference>
<dbReference type="GO" id="GO:0046872">
    <property type="term" value="F:metal ion binding"/>
    <property type="evidence" value="ECO:0007669"/>
    <property type="project" value="InterPro"/>
</dbReference>
<evidence type="ECO:0000256" key="2">
    <source>
        <dbReference type="ARBA" id="ARBA00009773"/>
    </source>
</evidence>
<name>A0AAE9ZWX0_9BACT</name>
<protein>
    <submittedName>
        <fullName evidence="10">AI-2E family transporter</fullName>
    </submittedName>
</protein>
<evidence type="ECO:0000256" key="6">
    <source>
        <dbReference type="ARBA" id="ARBA00022989"/>
    </source>
</evidence>
<feature type="transmembrane region" description="Helical" evidence="8">
    <location>
        <begin position="292"/>
        <end position="315"/>
    </location>
</feature>
<feature type="transmembrane region" description="Helical" evidence="8">
    <location>
        <begin position="32"/>
        <end position="51"/>
    </location>
</feature>
<gene>
    <name evidence="10" type="ORF">PXH66_19785</name>
</gene>
<dbReference type="GO" id="GO:0055085">
    <property type="term" value="P:transmembrane transport"/>
    <property type="evidence" value="ECO:0007669"/>
    <property type="project" value="TreeGrafter"/>
</dbReference>
<dbReference type="SUPFAM" id="SSF55781">
    <property type="entry name" value="GAF domain-like"/>
    <property type="match status" value="1"/>
</dbReference>
<evidence type="ECO:0000313" key="10">
    <source>
        <dbReference type="EMBL" id="WED64589.1"/>
    </source>
</evidence>
<feature type="transmembrane region" description="Helical" evidence="8">
    <location>
        <begin position="254"/>
        <end position="285"/>
    </location>
</feature>
<dbReference type="InterPro" id="IPR036724">
    <property type="entry name" value="Cobalamin-bd_sf"/>
</dbReference>
<evidence type="ECO:0000259" key="9">
    <source>
        <dbReference type="PROSITE" id="PS51332"/>
    </source>
</evidence>
<dbReference type="PROSITE" id="PS51332">
    <property type="entry name" value="B12_BINDING"/>
    <property type="match status" value="1"/>
</dbReference>
<organism evidence="10 11">
    <name type="scientific">Synoicihabitans lomoniglobus</name>
    <dbReference type="NCBI Taxonomy" id="2909285"/>
    <lineage>
        <taxon>Bacteria</taxon>
        <taxon>Pseudomonadati</taxon>
        <taxon>Verrucomicrobiota</taxon>
        <taxon>Opitutia</taxon>
        <taxon>Opitutales</taxon>
        <taxon>Opitutaceae</taxon>
        <taxon>Synoicihabitans</taxon>
    </lineage>
</organism>
<evidence type="ECO:0000256" key="8">
    <source>
        <dbReference type="SAM" id="Phobius"/>
    </source>
</evidence>
<dbReference type="Proteomes" id="UP001218638">
    <property type="component" value="Chromosome"/>
</dbReference>
<dbReference type="Pfam" id="PF01594">
    <property type="entry name" value="AI-2E_transport"/>
    <property type="match status" value="1"/>
</dbReference>
<feature type="transmembrane region" description="Helical" evidence="8">
    <location>
        <begin position="168"/>
        <end position="191"/>
    </location>
</feature>
<proteinExistence type="inferred from homology"/>
<dbReference type="RefSeq" id="WP_330930779.1">
    <property type="nucleotide sequence ID" value="NZ_CP119075.1"/>
</dbReference>
<comment type="similarity">
    <text evidence="2">Belongs to the autoinducer-2 exporter (AI-2E) (TC 2.A.86) family.</text>
</comment>